<comment type="caution">
    <text evidence="1">The sequence shown here is derived from an EMBL/GenBank/DDBJ whole genome shotgun (WGS) entry which is preliminary data.</text>
</comment>
<reference evidence="2" key="1">
    <citation type="journal article" date="2022" name="Mol. Ecol. Resour.">
        <title>The genomes of chicory, endive, great burdock and yacon provide insights into Asteraceae palaeo-polyploidization history and plant inulin production.</title>
        <authorList>
            <person name="Fan W."/>
            <person name="Wang S."/>
            <person name="Wang H."/>
            <person name="Wang A."/>
            <person name="Jiang F."/>
            <person name="Liu H."/>
            <person name="Zhao H."/>
            <person name="Xu D."/>
            <person name="Zhang Y."/>
        </authorList>
    </citation>
    <scope>NUCLEOTIDE SEQUENCE [LARGE SCALE GENOMIC DNA]</scope>
    <source>
        <strain evidence="2">cv. Yunnan</strain>
    </source>
</reference>
<gene>
    <name evidence="1" type="ORF">L1987_33090</name>
</gene>
<protein>
    <submittedName>
        <fullName evidence="1">Uncharacterized protein</fullName>
    </submittedName>
</protein>
<organism evidence="1 2">
    <name type="scientific">Smallanthus sonchifolius</name>
    <dbReference type="NCBI Taxonomy" id="185202"/>
    <lineage>
        <taxon>Eukaryota</taxon>
        <taxon>Viridiplantae</taxon>
        <taxon>Streptophyta</taxon>
        <taxon>Embryophyta</taxon>
        <taxon>Tracheophyta</taxon>
        <taxon>Spermatophyta</taxon>
        <taxon>Magnoliopsida</taxon>
        <taxon>eudicotyledons</taxon>
        <taxon>Gunneridae</taxon>
        <taxon>Pentapetalae</taxon>
        <taxon>asterids</taxon>
        <taxon>campanulids</taxon>
        <taxon>Asterales</taxon>
        <taxon>Asteraceae</taxon>
        <taxon>Asteroideae</taxon>
        <taxon>Heliantheae alliance</taxon>
        <taxon>Millerieae</taxon>
        <taxon>Smallanthus</taxon>
    </lineage>
</organism>
<accession>A0ACB9HQS0</accession>
<sequence>MVKTEGNFYSGKDVAADSLKAIRRKLVPADNLKQSVANSLLLMDAIICSKDVAADSLKAIRMKLVHADNLKQSVANSLLLMIKPVSI</sequence>
<dbReference type="EMBL" id="CM042028">
    <property type="protein sequence ID" value="KAI3797826.1"/>
    <property type="molecule type" value="Genomic_DNA"/>
</dbReference>
<dbReference type="Proteomes" id="UP001056120">
    <property type="component" value="Linkage Group LG11"/>
</dbReference>
<evidence type="ECO:0000313" key="1">
    <source>
        <dbReference type="EMBL" id="KAI3797826.1"/>
    </source>
</evidence>
<reference evidence="1 2" key="2">
    <citation type="journal article" date="2022" name="Mol. Ecol. Resour.">
        <title>The genomes of chicory, endive, great burdock and yacon provide insights into Asteraceae paleo-polyploidization history and plant inulin production.</title>
        <authorList>
            <person name="Fan W."/>
            <person name="Wang S."/>
            <person name="Wang H."/>
            <person name="Wang A."/>
            <person name="Jiang F."/>
            <person name="Liu H."/>
            <person name="Zhao H."/>
            <person name="Xu D."/>
            <person name="Zhang Y."/>
        </authorList>
    </citation>
    <scope>NUCLEOTIDE SEQUENCE [LARGE SCALE GENOMIC DNA]</scope>
    <source>
        <strain evidence="2">cv. Yunnan</strain>
        <tissue evidence="1">Leaves</tissue>
    </source>
</reference>
<keyword evidence="2" id="KW-1185">Reference proteome</keyword>
<name>A0ACB9HQS0_9ASTR</name>
<proteinExistence type="predicted"/>
<evidence type="ECO:0000313" key="2">
    <source>
        <dbReference type="Proteomes" id="UP001056120"/>
    </source>
</evidence>